<evidence type="ECO:0000313" key="1">
    <source>
        <dbReference type="EMBL" id="AUJ24202.1"/>
    </source>
</evidence>
<accession>A0A2K9IWR7</accession>
<reference evidence="2" key="1">
    <citation type="submission" date="2016-11" db="EMBL/GenBank/DDBJ databases">
        <title>Complete genome sequence of Virgibacillus pantothenticus 21D, a halophilic bacterium isolated from the deep hypersaline anoxic basin Discovery in the Mediterranean Sea.</title>
        <authorList>
            <person name="Zeaiter Z."/>
            <person name="Booth J.M."/>
            <person name="Prosdocimi E.M."/>
            <person name="Mapelli F."/>
            <person name="Fusi M."/>
            <person name="Daffonchio D."/>
            <person name="Borin S."/>
            <person name="Crotti E."/>
        </authorList>
    </citation>
    <scope>NUCLEOTIDE SEQUENCE [LARGE SCALE GENOMIC DNA]</scope>
    <source>
        <strain evidence="2">21D</strain>
    </source>
</reference>
<proteinExistence type="predicted"/>
<dbReference type="InterPro" id="IPR037208">
    <property type="entry name" value="Spo0E-like_sf"/>
</dbReference>
<organism evidence="1 2">
    <name type="scientific">Virgibacillus dokdonensis</name>
    <dbReference type="NCBI Taxonomy" id="302167"/>
    <lineage>
        <taxon>Bacteria</taxon>
        <taxon>Bacillati</taxon>
        <taxon>Bacillota</taxon>
        <taxon>Bacilli</taxon>
        <taxon>Bacillales</taxon>
        <taxon>Bacillaceae</taxon>
        <taxon>Virgibacillus</taxon>
    </lineage>
</organism>
<dbReference type="Pfam" id="PF09388">
    <property type="entry name" value="SpoOE-like"/>
    <property type="match status" value="1"/>
</dbReference>
<dbReference type="Gene3D" id="4.10.280.10">
    <property type="entry name" value="Helix-loop-helix DNA-binding domain"/>
    <property type="match status" value="1"/>
</dbReference>
<dbReference type="RefSeq" id="WP_237342804.1">
    <property type="nucleotide sequence ID" value="NZ_CP018622.1"/>
</dbReference>
<dbReference type="InterPro" id="IPR036638">
    <property type="entry name" value="HLH_DNA-bd_sf"/>
</dbReference>
<dbReference type="STRING" id="302167.GCA_900166595_03997"/>
<dbReference type="GO" id="GO:0043937">
    <property type="term" value="P:regulation of sporulation"/>
    <property type="evidence" value="ECO:0007669"/>
    <property type="project" value="InterPro"/>
</dbReference>
<dbReference type="InterPro" id="IPR018540">
    <property type="entry name" value="Spo0E-like"/>
</dbReference>
<protein>
    <submittedName>
        <fullName evidence="1">Spo0E like sporulation regulatory protein</fullName>
    </submittedName>
</protein>
<dbReference type="KEGG" id="vpn:A21D_01090"/>
<gene>
    <name evidence="1" type="ORF">A21D_01090</name>
</gene>
<dbReference type="EMBL" id="CP018622">
    <property type="protein sequence ID" value="AUJ24202.1"/>
    <property type="molecule type" value="Genomic_DNA"/>
</dbReference>
<evidence type="ECO:0000313" key="2">
    <source>
        <dbReference type="Proteomes" id="UP000234237"/>
    </source>
</evidence>
<dbReference type="SUPFAM" id="SSF140500">
    <property type="entry name" value="BAS1536-like"/>
    <property type="match status" value="1"/>
</dbReference>
<dbReference type="AlphaFoldDB" id="A0A2K9IWR7"/>
<dbReference type="GO" id="GO:0046983">
    <property type="term" value="F:protein dimerization activity"/>
    <property type="evidence" value="ECO:0007669"/>
    <property type="project" value="InterPro"/>
</dbReference>
<sequence length="70" mass="8148">MSNSNLLERIEMKREKMLSLSNSHALTSEAVINSSVELDALILEYVTTTNYNRKNFKKRLQKNDTSSYDY</sequence>
<name>A0A2K9IWR7_9BACI</name>
<dbReference type="Proteomes" id="UP000234237">
    <property type="component" value="Chromosome"/>
</dbReference>